<evidence type="ECO:0000259" key="4">
    <source>
        <dbReference type="PROSITE" id="PS51194"/>
    </source>
</evidence>
<evidence type="ECO:0000256" key="2">
    <source>
        <dbReference type="ARBA" id="ARBA00022840"/>
    </source>
</evidence>
<dbReference type="PANTHER" id="PTHR47962">
    <property type="entry name" value="ATP-DEPENDENT HELICASE LHR-RELATED-RELATED"/>
    <property type="match status" value="1"/>
</dbReference>
<evidence type="ECO:0000256" key="1">
    <source>
        <dbReference type="ARBA" id="ARBA00022741"/>
    </source>
</evidence>
<organism evidence="6 7">
    <name type="scientific">Halopseudomonas bauzanensis</name>
    <dbReference type="NCBI Taxonomy" id="653930"/>
    <lineage>
        <taxon>Bacteria</taxon>
        <taxon>Pseudomonadati</taxon>
        <taxon>Pseudomonadota</taxon>
        <taxon>Gammaproteobacteria</taxon>
        <taxon>Pseudomonadales</taxon>
        <taxon>Pseudomonadaceae</taxon>
        <taxon>Halopseudomonas</taxon>
    </lineage>
</organism>
<keyword evidence="1" id="KW-0547">Nucleotide-binding</keyword>
<name>A0A1I4LJ00_9GAMM</name>
<accession>A0A1I4LJ00</accession>
<dbReference type="STRING" id="653930.SAMN05216589_1751"/>
<dbReference type="EMBL" id="FOUA01000002">
    <property type="protein sequence ID" value="SFL91078.1"/>
    <property type="molecule type" value="Genomic_DNA"/>
</dbReference>
<dbReference type="SMART" id="SM00487">
    <property type="entry name" value="DEXDc"/>
    <property type="match status" value="1"/>
</dbReference>
<keyword evidence="6" id="KW-0347">Helicase</keyword>
<dbReference type="PANTHER" id="PTHR47962:SF5">
    <property type="entry name" value="ATP-DEPENDENT HELICASE LHR-RELATED"/>
    <property type="match status" value="1"/>
</dbReference>
<dbReference type="CDD" id="cd17922">
    <property type="entry name" value="DEXHc_LHR-like"/>
    <property type="match status" value="1"/>
</dbReference>
<dbReference type="GO" id="GO:0016887">
    <property type="term" value="F:ATP hydrolysis activity"/>
    <property type="evidence" value="ECO:0007669"/>
    <property type="project" value="TreeGrafter"/>
</dbReference>
<evidence type="ECO:0000259" key="3">
    <source>
        <dbReference type="PROSITE" id="PS51192"/>
    </source>
</evidence>
<dbReference type="EMBL" id="FOGN01000002">
    <property type="protein sequence ID" value="SER90270.1"/>
    <property type="molecule type" value="Genomic_DNA"/>
</dbReference>
<proteinExistence type="predicted"/>
<dbReference type="InterPro" id="IPR001650">
    <property type="entry name" value="Helicase_C-like"/>
</dbReference>
<evidence type="ECO:0000313" key="7">
    <source>
        <dbReference type="Proteomes" id="UP000186599"/>
    </source>
</evidence>
<dbReference type="Gene3D" id="3.40.50.300">
    <property type="entry name" value="P-loop containing nucleotide triphosphate hydrolases"/>
    <property type="match status" value="2"/>
</dbReference>
<evidence type="ECO:0000313" key="6">
    <source>
        <dbReference type="EMBL" id="SFL91078.1"/>
    </source>
</evidence>
<dbReference type="RefSeq" id="WP_218144714.1">
    <property type="nucleotide sequence ID" value="NZ_FOGN01000002.1"/>
</dbReference>
<evidence type="ECO:0000313" key="5">
    <source>
        <dbReference type="EMBL" id="SER90270.1"/>
    </source>
</evidence>
<dbReference type="PROSITE" id="PS51194">
    <property type="entry name" value="HELICASE_CTER"/>
    <property type="match status" value="1"/>
</dbReference>
<gene>
    <name evidence="6" type="ORF">SAMN04487855_1562</name>
    <name evidence="5" type="ORF">SAMN05216589_1751</name>
</gene>
<dbReference type="InterPro" id="IPR052511">
    <property type="entry name" value="ATP-dep_Helicase"/>
</dbReference>
<feature type="domain" description="Helicase ATP-binding" evidence="3">
    <location>
        <begin position="32"/>
        <end position="197"/>
    </location>
</feature>
<dbReference type="GO" id="GO:0005524">
    <property type="term" value="F:ATP binding"/>
    <property type="evidence" value="ECO:0007669"/>
    <property type="project" value="UniProtKB-KW"/>
</dbReference>
<protein>
    <submittedName>
        <fullName evidence="6">ATP-dependent helicase Lhr and Lhr-like helicase</fullName>
    </submittedName>
</protein>
<dbReference type="Proteomes" id="UP000186904">
    <property type="component" value="Unassembled WGS sequence"/>
</dbReference>
<dbReference type="Pfam" id="PF00270">
    <property type="entry name" value="DEAD"/>
    <property type="match status" value="1"/>
</dbReference>
<dbReference type="Proteomes" id="UP000186599">
    <property type="component" value="Unassembled WGS sequence"/>
</dbReference>
<dbReference type="InterPro" id="IPR027417">
    <property type="entry name" value="P-loop_NTPase"/>
</dbReference>
<dbReference type="PROSITE" id="PS51192">
    <property type="entry name" value="HELICASE_ATP_BIND_1"/>
    <property type="match status" value="1"/>
</dbReference>
<keyword evidence="6" id="KW-0378">Hydrolase</keyword>
<evidence type="ECO:0000313" key="8">
    <source>
        <dbReference type="Proteomes" id="UP000186904"/>
    </source>
</evidence>
<feature type="domain" description="Helicase C-terminal" evidence="4">
    <location>
        <begin position="251"/>
        <end position="403"/>
    </location>
</feature>
<dbReference type="Pfam" id="PF00271">
    <property type="entry name" value="Helicase_C"/>
    <property type="match status" value="1"/>
</dbReference>
<dbReference type="InterPro" id="IPR011545">
    <property type="entry name" value="DEAD/DEAH_box_helicase_dom"/>
</dbReference>
<sequence>MEAYQKLDIRVQKWVFQQGWPDLREIQKMAIDPVLKGDRDVLISASTAAGKTESAFLPACTAIADQEQGFGILYISPLKALINDQYRRLESLCDALDMQLTPWHGDSAAGLKNKARKAPSGILLITPESLEAMLIRRSGWAKQTFENLQYIIIDEFHAFIGTERGQQLLSVMNRLDHLVGRLKNPIPRIALSATLGDLESVPALLRPNGSLPCQTITSTQGRFDLRMQVKGYLDPAEIKPKESRIPAEARIIRELYRICRGGSHLVFANSRQRTELIAASLTDLCATNHVPNEFFPHHGSLSKDMREDVERRLQSQRDPTTAICTTTIELGIDVGKINSVAQVNAPPSVSSMRQRTGRSGRRDGVSVLRMFLREREITTQSGVSDKLRLELIQSLAMIRLMVSDKWFEPADSTQYHFSTLIHQTLALVAQWGGIRADQVYALLCQQGPFQKTSIQQFKDMLTHLGKLECLTQLSSGELVLGIKGEQLVNQYKFYAVFQTPEEYRVVNGNKTIGTLPVDSPLLPDQHIVFGGRRWKISEIDEVSKTILVNPSKGGLPPQFSGSGIALHTRVRQEMFKIYSEAEYRIPAGDSMVDYIDEEARHLVQEGFSFFTNAGLAQHSVIDDQGTTHLFSWMGDKIVNTLCAVLQTHGFTTSNQAGIVEIVETSADNVTAFFKQLDLESIASEAELAQIVQEKNIEKFDELLPPNLLCEGYGRRMFDVGGTKAWIAQNFPHEPL</sequence>
<keyword evidence="7" id="KW-1185">Reference proteome</keyword>
<dbReference type="AlphaFoldDB" id="A0A1I4LJ00"/>
<reference evidence="7 8" key="1">
    <citation type="submission" date="2016-10" db="EMBL/GenBank/DDBJ databases">
        <authorList>
            <person name="de Groot N.N."/>
        </authorList>
    </citation>
    <scope>NUCLEOTIDE SEQUENCE [LARGE SCALE GENOMIC DNA]</scope>
    <source>
        <strain evidence="6 7">CGMCC 1.9095</strain>
        <strain evidence="5 8">DSM 22558</strain>
    </source>
</reference>
<dbReference type="SMART" id="SM00490">
    <property type="entry name" value="HELICc"/>
    <property type="match status" value="1"/>
</dbReference>
<keyword evidence="2" id="KW-0067">ATP-binding</keyword>
<dbReference type="InterPro" id="IPR014001">
    <property type="entry name" value="Helicase_ATP-bd"/>
</dbReference>
<dbReference type="CDD" id="cd18796">
    <property type="entry name" value="SF2_C_LHR"/>
    <property type="match status" value="1"/>
</dbReference>
<dbReference type="SUPFAM" id="SSF52540">
    <property type="entry name" value="P-loop containing nucleoside triphosphate hydrolases"/>
    <property type="match status" value="1"/>
</dbReference>
<dbReference type="GO" id="GO:0004386">
    <property type="term" value="F:helicase activity"/>
    <property type="evidence" value="ECO:0007669"/>
    <property type="project" value="UniProtKB-KW"/>
</dbReference>
<dbReference type="GO" id="GO:0003677">
    <property type="term" value="F:DNA binding"/>
    <property type="evidence" value="ECO:0007669"/>
    <property type="project" value="TreeGrafter"/>
</dbReference>